<gene>
    <name evidence="1" type="ORF">BAY32_11430</name>
</gene>
<comment type="caution">
    <text evidence="1">The sequence shown here is derived from an EMBL/GenBank/DDBJ whole genome shotgun (WGS) entry which is preliminary data.</text>
</comment>
<sequence>MQKKEPRKIDLDIESKFKTIDDYLPKRYTPLVQKKYKELYDEEVSAGNIRQTKYDRTGNMKIIRALYEVAEDSKF</sequence>
<evidence type="ECO:0000313" key="1">
    <source>
        <dbReference type="EMBL" id="OPB73646.1"/>
    </source>
</evidence>
<dbReference type="EMBL" id="MAIC01000016">
    <property type="protein sequence ID" value="OPB73646.1"/>
    <property type="molecule type" value="Genomic_DNA"/>
</dbReference>
<protein>
    <submittedName>
        <fullName evidence="1">Uncharacterized protein</fullName>
    </submittedName>
</protein>
<dbReference type="AlphaFoldDB" id="A0AAJ3TNQ0"/>
<name>A0AAJ3TNQ0_9FLAO</name>
<evidence type="ECO:0000313" key="2">
    <source>
        <dbReference type="Proteomes" id="UP000190816"/>
    </source>
</evidence>
<proteinExistence type="predicted"/>
<accession>A0AAJ3TNQ0</accession>
<reference evidence="1 2" key="1">
    <citation type="submission" date="2016-06" db="EMBL/GenBank/DDBJ databases">
        <authorList>
            <person name="Nicholson A.C."/>
        </authorList>
    </citation>
    <scope>NUCLEOTIDE SEQUENCE [LARGE SCALE GENOMIC DNA]</scope>
    <source>
        <strain evidence="1 2">G4123</strain>
    </source>
</reference>
<organism evidence="1 2">
    <name type="scientific">Elizabethkingia ursingii</name>
    <dbReference type="NCBI Taxonomy" id="1756150"/>
    <lineage>
        <taxon>Bacteria</taxon>
        <taxon>Pseudomonadati</taxon>
        <taxon>Bacteroidota</taxon>
        <taxon>Flavobacteriia</taxon>
        <taxon>Flavobacteriales</taxon>
        <taxon>Weeksellaceae</taxon>
        <taxon>Elizabethkingia</taxon>
    </lineage>
</organism>
<dbReference type="KEGG" id="ego:BBD34_04790"/>
<dbReference type="RefSeq" id="WP_078402574.1">
    <property type="nucleotide sequence ID" value="NZ_CP016377.1"/>
</dbReference>
<dbReference type="Proteomes" id="UP000190816">
    <property type="component" value="Unassembled WGS sequence"/>
</dbReference>